<proteinExistence type="predicted"/>
<dbReference type="InterPro" id="IPR001991">
    <property type="entry name" value="Na-dicarboxylate_symporter"/>
</dbReference>
<evidence type="ECO:0000256" key="5">
    <source>
        <dbReference type="ARBA" id="ARBA00023136"/>
    </source>
</evidence>
<dbReference type="STRING" id="1759059.ATE48_12445"/>
<feature type="transmembrane region" description="Helical" evidence="6">
    <location>
        <begin position="224"/>
        <end position="245"/>
    </location>
</feature>
<dbReference type="PANTHER" id="PTHR42865">
    <property type="entry name" value="PROTON/GLUTAMATE-ASPARTATE SYMPORTER"/>
    <property type="match status" value="1"/>
</dbReference>
<dbReference type="FunCoup" id="A0A1B1AJC2">
    <property type="interactions" value="237"/>
</dbReference>
<comment type="subcellular location">
    <subcellularLocation>
        <location evidence="1">Membrane</location>
        <topology evidence="1">Multi-pass membrane protein</topology>
    </subcellularLocation>
</comment>
<evidence type="ECO:0000256" key="4">
    <source>
        <dbReference type="ARBA" id="ARBA00022989"/>
    </source>
</evidence>
<feature type="transmembrane region" description="Helical" evidence="6">
    <location>
        <begin position="298"/>
        <end position="325"/>
    </location>
</feature>
<feature type="transmembrane region" description="Helical" evidence="6">
    <location>
        <begin position="80"/>
        <end position="97"/>
    </location>
</feature>
<evidence type="ECO:0000256" key="2">
    <source>
        <dbReference type="ARBA" id="ARBA00022448"/>
    </source>
</evidence>
<feature type="transmembrane region" description="Helical" evidence="6">
    <location>
        <begin position="358"/>
        <end position="382"/>
    </location>
</feature>
<evidence type="ECO:0000256" key="1">
    <source>
        <dbReference type="ARBA" id="ARBA00004141"/>
    </source>
</evidence>
<dbReference type="KEGG" id="cbot:ATE48_12445"/>
<keyword evidence="5 6" id="KW-0472">Membrane</keyword>
<dbReference type="EMBL" id="CP013244">
    <property type="protein sequence ID" value="ANP46668.1"/>
    <property type="molecule type" value="Genomic_DNA"/>
</dbReference>
<keyword evidence="2" id="KW-0813">Transport</keyword>
<keyword evidence="4 6" id="KW-1133">Transmembrane helix</keyword>
<dbReference type="PANTHER" id="PTHR42865:SF10">
    <property type="entry name" value="SODIUM:DICARBOXYLATE SYMPORTER FAMILY PROTEIN"/>
    <property type="match status" value="1"/>
</dbReference>
<protein>
    <submittedName>
        <fullName evidence="7">Sodium:dicarboxylate symporter</fullName>
    </submittedName>
</protein>
<dbReference type="GO" id="GO:0015293">
    <property type="term" value="F:symporter activity"/>
    <property type="evidence" value="ECO:0007669"/>
    <property type="project" value="InterPro"/>
</dbReference>
<dbReference type="GO" id="GO:0005886">
    <property type="term" value="C:plasma membrane"/>
    <property type="evidence" value="ECO:0007669"/>
    <property type="project" value="TreeGrafter"/>
</dbReference>
<reference evidence="7 8" key="1">
    <citation type="submission" date="2015-11" db="EMBL/GenBank/DDBJ databases">
        <title>Whole-Genome Sequence of Candidatus Oderbacter manganicum from the National Park Lower Oder Valley, Germany.</title>
        <authorList>
            <person name="Braun B."/>
            <person name="Liere K."/>
            <person name="Szewzyk U."/>
        </authorList>
    </citation>
    <scope>NUCLEOTIDE SEQUENCE [LARGE SCALE GENOMIC DNA]</scope>
    <source>
        <strain evidence="7 8">OTSz_A_272</strain>
    </source>
</reference>
<evidence type="ECO:0000313" key="7">
    <source>
        <dbReference type="EMBL" id="ANP46668.1"/>
    </source>
</evidence>
<keyword evidence="3 6" id="KW-0812">Transmembrane</keyword>
<feature type="transmembrane region" description="Helical" evidence="6">
    <location>
        <begin position="153"/>
        <end position="172"/>
    </location>
</feature>
<evidence type="ECO:0000256" key="6">
    <source>
        <dbReference type="SAM" id="Phobius"/>
    </source>
</evidence>
<sequence length="419" mass="43191">MKFISLLVLVSLVAGLIAGALVRASGDPTLLSISGIIEPFGALWLNTLRMTVVPLVVSLLITAIASVADTAKTGGLVARAIFLFTVLLFFAATYSVLATNGWLEVWPLDRAAADAFIAGVGDQAVTISEPPTFASWLQGLAPYNPVKAAAEDGMLALVVFSIFFGFAAATLAPDMRAQIVSFFRAVSEAMIKIVQWVLLAGPVGVFALALGVGLHAGFSAAGTLAQYVVIVSGVTAGSTLIAWVIAVTWGGQAISRFTSAATPVWAIAASTQSSLASLPAMLDAALRGLQIAPRVADVILPLAVAIFRFTSPVANLAVCFFVAHLYNLEPSLVQIVSAVVVAYAVSIAAVGLPGQVSFIASIAPICLALGVPTEVLGILIAVEVIPDIFRTLGNVTGDLAATSILARNQPREDEGSPAP</sequence>
<dbReference type="SUPFAM" id="SSF118215">
    <property type="entry name" value="Proton glutamate symport protein"/>
    <property type="match status" value="1"/>
</dbReference>
<organism evidence="7 8">
    <name type="scientific">Candidatus Viadribacter manganicus</name>
    <dbReference type="NCBI Taxonomy" id="1759059"/>
    <lineage>
        <taxon>Bacteria</taxon>
        <taxon>Pseudomonadati</taxon>
        <taxon>Pseudomonadota</taxon>
        <taxon>Alphaproteobacteria</taxon>
        <taxon>Hyphomonadales</taxon>
        <taxon>Hyphomonadaceae</taxon>
        <taxon>Candidatus Viadribacter</taxon>
    </lineage>
</organism>
<dbReference type="InterPro" id="IPR036458">
    <property type="entry name" value="Na:dicarbo_symporter_sf"/>
</dbReference>
<accession>A0A1B1AJC2</accession>
<feature type="transmembrane region" description="Helical" evidence="6">
    <location>
        <begin position="332"/>
        <end position="352"/>
    </location>
</feature>
<feature type="transmembrane region" description="Helical" evidence="6">
    <location>
        <begin position="48"/>
        <end position="68"/>
    </location>
</feature>
<dbReference type="RefSeq" id="WP_066771989.1">
    <property type="nucleotide sequence ID" value="NZ_CP013244.1"/>
</dbReference>
<dbReference type="Proteomes" id="UP000092498">
    <property type="component" value="Chromosome"/>
</dbReference>
<feature type="transmembrane region" description="Helical" evidence="6">
    <location>
        <begin position="193"/>
        <end position="218"/>
    </location>
</feature>
<name>A0A1B1AJC2_9PROT</name>
<evidence type="ECO:0000313" key="8">
    <source>
        <dbReference type="Proteomes" id="UP000092498"/>
    </source>
</evidence>
<dbReference type="Gene3D" id="1.10.3860.10">
    <property type="entry name" value="Sodium:dicarboxylate symporter"/>
    <property type="match status" value="1"/>
</dbReference>
<gene>
    <name evidence="7" type="ORF">ATE48_12445</name>
</gene>
<dbReference type="InParanoid" id="A0A1B1AJC2"/>
<dbReference type="OrthoDB" id="9766690at2"/>
<dbReference type="AlphaFoldDB" id="A0A1B1AJC2"/>
<keyword evidence="8" id="KW-1185">Reference proteome</keyword>
<dbReference type="PRINTS" id="PR00173">
    <property type="entry name" value="EDTRNSPORT"/>
</dbReference>
<dbReference type="Pfam" id="PF00375">
    <property type="entry name" value="SDF"/>
    <property type="match status" value="1"/>
</dbReference>
<evidence type="ECO:0000256" key="3">
    <source>
        <dbReference type="ARBA" id="ARBA00022692"/>
    </source>
</evidence>